<dbReference type="InterPro" id="IPR011245">
    <property type="entry name" value="Butyrate_kin"/>
</dbReference>
<evidence type="ECO:0000313" key="8">
    <source>
        <dbReference type="EMBL" id="SHJ07665.1"/>
    </source>
</evidence>
<dbReference type="GO" id="GO:0005524">
    <property type="term" value="F:ATP binding"/>
    <property type="evidence" value="ECO:0007669"/>
    <property type="project" value="UniProtKB-KW"/>
</dbReference>
<protein>
    <recommendedName>
        <fullName evidence="6">Probable butyrate kinase</fullName>
        <shortName evidence="6">BK</shortName>
        <ecNumber evidence="6">2.7.2.7</ecNumber>
    </recommendedName>
    <alternativeName>
        <fullName evidence="6">Branched-chain carboxylic acid kinase</fullName>
    </alternativeName>
</protein>
<evidence type="ECO:0000256" key="3">
    <source>
        <dbReference type="ARBA" id="ARBA00022741"/>
    </source>
</evidence>
<gene>
    <name evidence="6" type="primary">buk</name>
    <name evidence="8" type="ORF">SAMN02745751_01695</name>
</gene>
<dbReference type="PIRSF" id="PIRSF036458">
    <property type="entry name" value="Butyrate_kin"/>
    <property type="match status" value="1"/>
</dbReference>
<evidence type="ECO:0000256" key="7">
    <source>
        <dbReference type="RuleBase" id="RU003835"/>
    </source>
</evidence>
<dbReference type="Pfam" id="PF00871">
    <property type="entry name" value="Acetate_kinase"/>
    <property type="match status" value="1"/>
</dbReference>
<comment type="catalytic activity">
    <reaction evidence="6">
        <text>butanoate + ATP = butanoyl phosphate + ADP</text>
        <dbReference type="Rhea" id="RHEA:13585"/>
        <dbReference type="ChEBI" id="CHEBI:17968"/>
        <dbReference type="ChEBI" id="CHEBI:30616"/>
        <dbReference type="ChEBI" id="CHEBI:58079"/>
        <dbReference type="ChEBI" id="CHEBI:456216"/>
        <dbReference type="EC" id="2.7.2.7"/>
    </reaction>
</comment>
<dbReference type="CDD" id="cd24011">
    <property type="entry name" value="ASKHA_NBD_BK"/>
    <property type="match status" value="1"/>
</dbReference>
<keyword evidence="3 6" id="KW-0547">Nucleotide-binding</keyword>
<dbReference type="NCBIfam" id="TIGR02707">
    <property type="entry name" value="butyr_kinase"/>
    <property type="match status" value="1"/>
</dbReference>
<dbReference type="PRINTS" id="PR00471">
    <property type="entry name" value="ACETATEKNASE"/>
</dbReference>
<dbReference type="RefSeq" id="WP_073049150.1">
    <property type="nucleotide sequence ID" value="NZ_FQZL01000010.1"/>
</dbReference>
<sequence length="377" mass="41466">MKKIFTINCGSTSTKVAYFEDNNMINMVSLDVTSEELKRMPKVLEQLDFRTTQVREFLEKNNLKPAEFDIVVTRAGAIPAVPYDGAYEVNELMIASVTYAPEAQHASTLSCLIGKELIKGLDIPVIIYDPTCVDSADEIAKITGIPEIINMPIAHLLNTKMAGKTYAESVGRKYEDLNLVIVHLGGGITMGFHDHGRVADWVYDDEGPMSPQRAGAIPTRYMADFCYNSFQEGKSLQDVRMYLCGKAGLAAHFGTQDVRDVIKMIEAGDEKAELVLKSLAYNVAKSVGSLSVIRGGKVDRIVITGGMAYSELLTGWIRELIEFIAPVTVIPGEQEMEALAAGGLRVLNKEEEVHTYDVYPKGYASIEEIINNPNNLA</sequence>
<proteinExistence type="inferred from homology"/>
<dbReference type="GO" id="GO:0008776">
    <property type="term" value="F:acetate kinase activity"/>
    <property type="evidence" value="ECO:0007669"/>
    <property type="project" value="TreeGrafter"/>
</dbReference>
<dbReference type="InterPro" id="IPR043129">
    <property type="entry name" value="ATPase_NBD"/>
</dbReference>
<evidence type="ECO:0000313" key="9">
    <source>
        <dbReference type="Proteomes" id="UP000184052"/>
    </source>
</evidence>
<evidence type="ECO:0000256" key="2">
    <source>
        <dbReference type="ARBA" id="ARBA00022679"/>
    </source>
</evidence>
<dbReference type="AlphaFoldDB" id="A0A1M6GCI5"/>
<keyword evidence="4 6" id="KW-0418">Kinase</keyword>
<dbReference type="OrthoDB" id="9771859at2"/>
<keyword evidence="2 6" id="KW-0808">Transferase</keyword>
<dbReference type="SUPFAM" id="SSF53067">
    <property type="entry name" value="Actin-like ATPase domain"/>
    <property type="match status" value="2"/>
</dbReference>
<dbReference type="Proteomes" id="UP000184052">
    <property type="component" value="Unassembled WGS sequence"/>
</dbReference>
<keyword evidence="1 6" id="KW-0963">Cytoplasm</keyword>
<dbReference type="GO" id="GO:0006083">
    <property type="term" value="P:acetate metabolic process"/>
    <property type="evidence" value="ECO:0007669"/>
    <property type="project" value="TreeGrafter"/>
</dbReference>
<dbReference type="Gene3D" id="3.30.420.40">
    <property type="match status" value="2"/>
</dbReference>
<dbReference type="EC" id="2.7.2.7" evidence="6"/>
<comment type="similarity">
    <text evidence="6 7">Belongs to the acetokinase family.</text>
</comment>
<dbReference type="PANTHER" id="PTHR21060">
    <property type="entry name" value="ACETATE KINASE"/>
    <property type="match status" value="1"/>
</dbReference>
<organism evidence="8 9">
    <name type="scientific">Dethiosulfatibacter aminovorans DSM 17477</name>
    <dbReference type="NCBI Taxonomy" id="1121476"/>
    <lineage>
        <taxon>Bacteria</taxon>
        <taxon>Bacillati</taxon>
        <taxon>Bacillota</taxon>
        <taxon>Tissierellia</taxon>
        <taxon>Dethiosulfatibacter</taxon>
    </lineage>
</organism>
<name>A0A1M6GCI5_9FIRM</name>
<keyword evidence="5 6" id="KW-0067">ATP-binding</keyword>
<dbReference type="GO" id="GO:0047761">
    <property type="term" value="F:butyrate kinase activity"/>
    <property type="evidence" value="ECO:0007669"/>
    <property type="project" value="UniProtKB-UniRule"/>
</dbReference>
<dbReference type="EMBL" id="FQZL01000010">
    <property type="protein sequence ID" value="SHJ07665.1"/>
    <property type="molecule type" value="Genomic_DNA"/>
</dbReference>
<accession>A0A1M6GCI5</accession>
<dbReference type="InterPro" id="IPR000890">
    <property type="entry name" value="Aliphatic_acid_kin_short-chain"/>
</dbReference>
<reference evidence="8 9" key="1">
    <citation type="submission" date="2016-11" db="EMBL/GenBank/DDBJ databases">
        <authorList>
            <person name="Jaros S."/>
            <person name="Januszkiewicz K."/>
            <person name="Wedrychowicz H."/>
        </authorList>
    </citation>
    <scope>NUCLEOTIDE SEQUENCE [LARGE SCALE GENOMIC DNA]</scope>
    <source>
        <strain evidence="8 9">DSM 17477</strain>
    </source>
</reference>
<evidence type="ECO:0000256" key="6">
    <source>
        <dbReference type="HAMAP-Rule" id="MF_00542"/>
    </source>
</evidence>
<evidence type="ECO:0000256" key="4">
    <source>
        <dbReference type="ARBA" id="ARBA00022777"/>
    </source>
</evidence>
<comment type="subcellular location">
    <subcellularLocation>
        <location evidence="6">Cytoplasm</location>
    </subcellularLocation>
</comment>
<dbReference type="NCBIfam" id="NF002834">
    <property type="entry name" value="PRK03011.1-5"/>
    <property type="match status" value="1"/>
</dbReference>
<evidence type="ECO:0000256" key="1">
    <source>
        <dbReference type="ARBA" id="ARBA00022490"/>
    </source>
</evidence>
<dbReference type="GO" id="GO:0005737">
    <property type="term" value="C:cytoplasm"/>
    <property type="evidence" value="ECO:0007669"/>
    <property type="project" value="UniProtKB-SubCell"/>
</dbReference>
<dbReference type="PANTHER" id="PTHR21060:SF3">
    <property type="entry name" value="BUTYRATE KINASE 2-RELATED"/>
    <property type="match status" value="1"/>
</dbReference>
<evidence type="ECO:0000256" key="5">
    <source>
        <dbReference type="ARBA" id="ARBA00022840"/>
    </source>
</evidence>
<dbReference type="STRING" id="1121476.SAMN02745751_01695"/>
<keyword evidence="9" id="KW-1185">Reference proteome</keyword>
<dbReference type="HAMAP" id="MF_00542">
    <property type="entry name" value="Butyrate_kinase"/>
    <property type="match status" value="1"/>
</dbReference>